<gene>
    <name evidence="1" type="ORF">P5673_020773</name>
</gene>
<organism evidence="1 2">
    <name type="scientific">Acropora cervicornis</name>
    <name type="common">Staghorn coral</name>
    <dbReference type="NCBI Taxonomy" id="6130"/>
    <lineage>
        <taxon>Eukaryota</taxon>
        <taxon>Metazoa</taxon>
        <taxon>Cnidaria</taxon>
        <taxon>Anthozoa</taxon>
        <taxon>Hexacorallia</taxon>
        <taxon>Scleractinia</taxon>
        <taxon>Astrocoeniina</taxon>
        <taxon>Acroporidae</taxon>
        <taxon>Acropora</taxon>
    </lineage>
</organism>
<dbReference type="Proteomes" id="UP001249851">
    <property type="component" value="Unassembled WGS sequence"/>
</dbReference>
<protein>
    <submittedName>
        <fullName evidence="1">Lysine-specific histone demethylase 2</fullName>
    </submittedName>
</protein>
<sequence length="131" mass="15035">MPVIVKYSESLRRYLRCFANNGLNSRGRGFCLPKEDKSCQVFIDWDSKERRAEVLDLSLETFAYRIFISNLTFPLTTKTPTFVTECLLLLIFWSRLQATNRYFPQTVTGAYLSGIREAAKIISSTETSITS</sequence>
<reference evidence="1" key="1">
    <citation type="journal article" date="2023" name="G3 (Bethesda)">
        <title>Whole genome assembly and annotation of the endangered Caribbean coral Acropora cervicornis.</title>
        <authorList>
            <person name="Selwyn J.D."/>
            <person name="Vollmer S.V."/>
        </authorList>
    </citation>
    <scope>NUCLEOTIDE SEQUENCE</scope>
    <source>
        <strain evidence="1">K2</strain>
    </source>
</reference>
<accession>A0AAD9Q907</accession>
<evidence type="ECO:0000313" key="2">
    <source>
        <dbReference type="Proteomes" id="UP001249851"/>
    </source>
</evidence>
<comment type="caution">
    <text evidence="1">The sequence shown here is derived from an EMBL/GenBank/DDBJ whole genome shotgun (WGS) entry which is preliminary data.</text>
</comment>
<dbReference type="EMBL" id="JARQWQ010000052">
    <property type="protein sequence ID" value="KAK2556949.1"/>
    <property type="molecule type" value="Genomic_DNA"/>
</dbReference>
<keyword evidence="2" id="KW-1185">Reference proteome</keyword>
<name>A0AAD9Q907_ACRCE</name>
<dbReference type="AlphaFoldDB" id="A0AAD9Q907"/>
<proteinExistence type="predicted"/>
<evidence type="ECO:0000313" key="1">
    <source>
        <dbReference type="EMBL" id="KAK2556949.1"/>
    </source>
</evidence>
<reference evidence="1" key="2">
    <citation type="journal article" date="2023" name="Science">
        <title>Genomic signatures of disease resistance in endangered staghorn corals.</title>
        <authorList>
            <person name="Vollmer S.V."/>
            <person name="Selwyn J.D."/>
            <person name="Despard B.A."/>
            <person name="Roesel C.L."/>
        </authorList>
    </citation>
    <scope>NUCLEOTIDE SEQUENCE</scope>
    <source>
        <strain evidence="1">K2</strain>
    </source>
</reference>